<gene>
    <name evidence="6" type="ORF">SAMN05421771_1236</name>
</gene>
<evidence type="ECO:0000256" key="3">
    <source>
        <dbReference type="ARBA" id="ARBA00012865"/>
    </source>
</evidence>
<evidence type="ECO:0000313" key="7">
    <source>
        <dbReference type="Proteomes" id="UP000199024"/>
    </source>
</evidence>
<name>A0A1I6LTI9_9BACT</name>
<dbReference type="SUPFAM" id="SSF56601">
    <property type="entry name" value="beta-lactamase/transpeptidase-like"/>
    <property type="match status" value="1"/>
</dbReference>
<dbReference type="EMBL" id="FOZL01000001">
    <property type="protein sequence ID" value="SFS06650.1"/>
    <property type="molecule type" value="Genomic_DNA"/>
</dbReference>
<dbReference type="InterPro" id="IPR045155">
    <property type="entry name" value="Beta-lactam_cat"/>
</dbReference>
<evidence type="ECO:0000256" key="4">
    <source>
        <dbReference type="SAM" id="SignalP"/>
    </source>
</evidence>
<comment type="catalytic activity">
    <reaction evidence="1">
        <text>a beta-lactam + H2O = a substituted beta-amino acid</text>
        <dbReference type="Rhea" id="RHEA:20401"/>
        <dbReference type="ChEBI" id="CHEBI:15377"/>
        <dbReference type="ChEBI" id="CHEBI:35627"/>
        <dbReference type="ChEBI" id="CHEBI:140347"/>
        <dbReference type="EC" id="3.5.2.6"/>
    </reaction>
</comment>
<dbReference type="OrthoDB" id="114898at2"/>
<reference evidence="6 7" key="1">
    <citation type="submission" date="2016-10" db="EMBL/GenBank/DDBJ databases">
        <authorList>
            <person name="de Groot N.N."/>
        </authorList>
    </citation>
    <scope>NUCLEOTIDE SEQUENCE [LARGE SCALE GENOMIC DNA]</scope>
    <source>
        <strain evidence="6 7">DSM 21001</strain>
    </source>
</reference>
<dbReference type="PANTHER" id="PTHR35333:SF3">
    <property type="entry name" value="BETA-LACTAMASE-TYPE TRANSPEPTIDASE FOLD CONTAINING PROTEIN"/>
    <property type="match status" value="1"/>
</dbReference>
<evidence type="ECO:0000259" key="5">
    <source>
        <dbReference type="Pfam" id="PF13354"/>
    </source>
</evidence>
<evidence type="ECO:0000313" key="6">
    <source>
        <dbReference type="EMBL" id="SFS06650.1"/>
    </source>
</evidence>
<proteinExistence type="inferred from homology"/>
<dbReference type="RefSeq" id="WP_089837572.1">
    <property type="nucleotide sequence ID" value="NZ_FOZL01000001.1"/>
</dbReference>
<dbReference type="STRING" id="474950.SAMN05421771_1236"/>
<dbReference type="NCBIfam" id="NF033103">
    <property type="entry name" value="bla_class_A"/>
    <property type="match status" value="1"/>
</dbReference>
<dbReference type="GO" id="GO:0046677">
    <property type="term" value="P:response to antibiotic"/>
    <property type="evidence" value="ECO:0007669"/>
    <property type="project" value="InterPro"/>
</dbReference>
<dbReference type="PRINTS" id="PR00118">
    <property type="entry name" value="BLACTAMASEA"/>
</dbReference>
<dbReference type="AlphaFoldDB" id="A0A1I6LTI9"/>
<dbReference type="InterPro" id="IPR012338">
    <property type="entry name" value="Beta-lactam/transpept-like"/>
</dbReference>
<protein>
    <recommendedName>
        <fullName evidence="3">beta-lactamase</fullName>
        <ecNumber evidence="3">3.5.2.6</ecNumber>
    </recommendedName>
</protein>
<dbReference type="GO" id="GO:0008800">
    <property type="term" value="F:beta-lactamase activity"/>
    <property type="evidence" value="ECO:0007669"/>
    <property type="project" value="UniProtKB-EC"/>
</dbReference>
<dbReference type="Proteomes" id="UP000199024">
    <property type="component" value="Unassembled WGS sequence"/>
</dbReference>
<dbReference type="Pfam" id="PF13354">
    <property type="entry name" value="Beta-lactamase2"/>
    <property type="match status" value="1"/>
</dbReference>
<feature type="chain" id="PRO_5011465185" description="beta-lactamase" evidence="4">
    <location>
        <begin position="19"/>
        <end position="293"/>
    </location>
</feature>
<sequence length="293" mass="31612">MRVATLIAVLALATTLPAQTLQQKLAKIAASANETVSVACALPNSTLNCDLNPDGHPPMQSVFKLPLGVAMLHLVEQGNFTLDQPIRFLPSDRIQPGSYSPLQDKYPDANVDVPLRELIRLSVYLSDNAAADTLLRLLGGTAALQKYMDTLGIQGFHIEDTEYSLHTDAQFQFRNWFTPRAAVSFLRLLADNSPLTPEHTQLLFSFMQGPGNGTGRIKAGLPADTVVRHKSGTSDTVIGVTYAMNDIALITLPDGRTLALAVFLTNSTDSQKDREATIAAIAKAVYEAAIAPK</sequence>
<comment type="similarity">
    <text evidence="2">Belongs to the class-A beta-lactamase family.</text>
</comment>
<dbReference type="EC" id="3.5.2.6" evidence="3"/>
<evidence type="ECO:0000256" key="2">
    <source>
        <dbReference type="ARBA" id="ARBA00009009"/>
    </source>
</evidence>
<organism evidence="6 7">
    <name type="scientific">Granulicella pectinivorans</name>
    <dbReference type="NCBI Taxonomy" id="474950"/>
    <lineage>
        <taxon>Bacteria</taxon>
        <taxon>Pseudomonadati</taxon>
        <taxon>Acidobacteriota</taxon>
        <taxon>Terriglobia</taxon>
        <taxon>Terriglobales</taxon>
        <taxon>Acidobacteriaceae</taxon>
        <taxon>Granulicella</taxon>
    </lineage>
</organism>
<dbReference type="GO" id="GO:0030655">
    <property type="term" value="P:beta-lactam antibiotic catabolic process"/>
    <property type="evidence" value="ECO:0007669"/>
    <property type="project" value="InterPro"/>
</dbReference>
<evidence type="ECO:0000256" key="1">
    <source>
        <dbReference type="ARBA" id="ARBA00001526"/>
    </source>
</evidence>
<feature type="domain" description="Beta-lactamase class A catalytic" evidence="5">
    <location>
        <begin position="49"/>
        <end position="263"/>
    </location>
</feature>
<dbReference type="InterPro" id="IPR000871">
    <property type="entry name" value="Beta-lactam_class-A"/>
</dbReference>
<dbReference type="Gene3D" id="3.40.710.10">
    <property type="entry name" value="DD-peptidase/beta-lactamase superfamily"/>
    <property type="match status" value="1"/>
</dbReference>
<accession>A0A1I6LTI9</accession>
<keyword evidence="7" id="KW-1185">Reference proteome</keyword>
<dbReference type="PANTHER" id="PTHR35333">
    <property type="entry name" value="BETA-LACTAMASE"/>
    <property type="match status" value="1"/>
</dbReference>
<feature type="signal peptide" evidence="4">
    <location>
        <begin position="1"/>
        <end position="18"/>
    </location>
</feature>
<keyword evidence="4" id="KW-0732">Signal</keyword>